<dbReference type="OrthoDB" id="411211at2759"/>
<organism evidence="2 3">
    <name type="scientific">Coprinellus micaceus</name>
    <name type="common">Glistening ink-cap mushroom</name>
    <name type="synonym">Coprinus micaceus</name>
    <dbReference type="NCBI Taxonomy" id="71717"/>
    <lineage>
        <taxon>Eukaryota</taxon>
        <taxon>Fungi</taxon>
        <taxon>Dikarya</taxon>
        <taxon>Basidiomycota</taxon>
        <taxon>Agaricomycotina</taxon>
        <taxon>Agaricomycetes</taxon>
        <taxon>Agaricomycetidae</taxon>
        <taxon>Agaricales</taxon>
        <taxon>Agaricineae</taxon>
        <taxon>Psathyrellaceae</taxon>
        <taxon>Coprinellus</taxon>
    </lineage>
</organism>
<accession>A0A4Y7TN86</accession>
<evidence type="ECO:0000256" key="1">
    <source>
        <dbReference type="ARBA" id="ARBA00024339"/>
    </source>
</evidence>
<proteinExistence type="inferred from homology"/>
<evidence type="ECO:0000313" key="2">
    <source>
        <dbReference type="EMBL" id="TEB35650.1"/>
    </source>
</evidence>
<name>A0A4Y7TN86_COPMI</name>
<dbReference type="Proteomes" id="UP000298030">
    <property type="component" value="Unassembled WGS sequence"/>
</dbReference>
<dbReference type="InterPro" id="IPR039156">
    <property type="entry name" value="PHAF1/BROMI"/>
</dbReference>
<dbReference type="STRING" id="71717.A0A4Y7TN86"/>
<comment type="caution">
    <text evidence="2">The sequence shown here is derived from an EMBL/GenBank/DDBJ whole genome shotgun (WGS) entry which is preliminary data.</text>
</comment>
<dbReference type="EMBL" id="QPFP01000007">
    <property type="protein sequence ID" value="TEB35650.1"/>
    <property type="molecule type" value="Genomic_DNA"/>
</dbReference>
<evidence type="ECO:0000313" key="3">
    <source>
        <dbReference type="Proteomes" id="UP000298030"/>
    </source>
</evidence>
<dbReference type="GO" id="GO:0005802">
    <property type="term" value="C:trans-Golgi network"/>
    <property type="evidence" value="ECO:0007669"/>
    <property type="project" value="TreeGrafter"/>
</dbReference>
<gene>
    <name evidence="2" type="ORF">FA13DRAFT_1728493</name>
</gene>
<sequence length="376" mass="42458">MYSLLNVDIRPGSGLGIFEIGDSLWAILDKLRSLQHMFPQVDVKYDPDSSAVTPVVVHIRPHLDLLFSGKGQRLHTICVHQLRDPNPPVILRYDDAIISSTDEVLRRVVVNRTFGPTYPGDDLRYPGLWFSFEDDSISEGIKGPQGVDRDQEVKRVFISQKGNDGKAGDALDEVAECAAMDGDAHQAIIKIHDGIVLNFFGSSKPLHIRLRETTAQDLTLDLGPPSKVHYKEDQRMTIHSSKQADDIDDRGYFYNYFQHGIDFLISDTTHVVKKIVLHTNIPGAPLFQQYKRCCWEIEGSPEDDEDDTPPRKRFHDRFETISHFLSPHGTPPSMILNRTDDEDDLTLPSPSTRLYGYDGIILEVTESSQVVCVMVF</sequence>
<dbReference type="PANTHER" id="PTHR13465">
    <property type="entry name" value="UPF0183 PROTEIN"/>
    <property type="match status" value="1"/>
</dbReference>
<dbReference type="GO" id="GO:0043001">
    <property type="term" value="P:Golgi to plasma membrane protein transport"/>
    <property type="evidence" value="ECO:0007669"/>
    <property type="project" value="TreeGrafter"/>
</dbReference>
<reference evidence="2 3" key="1">
    <citation type="journal article" date="2019" name="Nat. Ecol. Evol.">
        <title>Megaphylogeny resolves global patterns of mushroom evolution.</title>
        <authorList>
            <person name="Varga T."/>
            <person name="Krizsan K."/>
            <person name="Foldi C."/>
            <person name="Dima B."/>
            <person name="Sanchez-Garcia M."/>
            <person name="Sanchez-Ramirez S."/>
            <person name="Szollosi G.J."/>
            <person name="Szarkandi J.G."/>
            <person name="Papp V."/>
            <person name="Albert L."/>
            <person name="Andreopoulos W."/>
            <person name="Angelini C."/>
            <person name="Antonin V."/>
            <person name="Barry K.W."/>
            <person name="Bougher N.L."/>
            <person name="Buchanan P."/>
            <person name="Buyck B."/>
            <person name="Bense V."/>
            <person name="Catcheside P."/>
            <person name="Chovatia M."/>
            <person name="Cooper J."/>
            <person name="Damon W."/>
            <person name="Desjardin D."/>
            <person name="Finy P."/>
            <person name="Geml J."/>
            <person name="Haridas S."/>
            <person name="Hughes K."/>
            <person name="Justo A."/>
            <person name="Karasinski D."/>
            <person name="Kautmanova I."/>
            <person name="Kiss B."/>
            <person name="Kocsube S."/>
            <person name="Kotiranta H."/>
            <person name="LaButti K.M."/>
            <person name="Lechner B.E."/>
            <person name="Liimatainen K."/>
            <person name="Lipzen A."/>
            <person name="Lukacs Z."/>
            <person name="Mihaltcheva S."/>
            <person name="Morgado L.N."/>
            <person name="Niskanen T."/>
            <person name="Noordeloos M.E."/>
            <person name="Ohm R.A."/>
            <person name="Ortiz-Santana B."/>
            <person name="Ovrebo C."/>
            <person name="Racz N."/>
            <person name="Riley R."/>
            <person name="Savchenko A."/>
            <person name="Shiryaev A."/>
            <person name="Soop K."/>
            <person name="Spirin V."/>
            <person name="Szebenyi C."/>
            <person name="Tomsovsky M."/>
            <person name="Tulloss R.E."/>
            <person name="Uehling J."/>
            <person name="Grigoriev I.V."/>
            <person name="Vagvolgyi C."/>
            <person name="Papp T."/>
            <person name="Martin F.M."/>
            <person name="Miettinen O."/>
            <person name="Hibbett D.S."/>
            <person name="Nagy L.G."/>
        </authorList>
    </citation>
    <scope>NUCLEOTIDE SEQUENCE [LARGE SCALE GENOMIC DNA]</scope>
    <source>
        <strain evidence="2 3">FP101781</strain>
    </source>
</reference>
<dbReference type="PANTHER" id="PTHR13465:SF2">
    <property type="entry name" value="PHAGOSOME ASSEMBLY FACTOR 1"/>
    <property type="match status" value="1"/>
</dbReference>
<keyword evidence="3" id="KW-1185">Reference proteome</keyword>
<dbReference type="Pfam" id="PF03676">
    <property type="entry name" value="PHAF1"/>
    <property type="match status" value="1"/>
</dbReference>
<comment type="similarity">
    <text evidence="1">Belongs to the PHAF1 family.</text>
</comment>
<dbReference type="InterPro" id="IPR005373">
    <property type="entry name" value="PHAF1"/>
</dbReference>
<dbReference type="AlphaFoldDB" id="A0A4Y7TN86"/>
<protein>
    <submittedName>
        <fullName evidence="2">UPF0183-domain-containing protein</fullName>
    </submittedName>
</protein>